<comment type="similarity">
    <text evidence="2 15">Belongs to the peptidase M1 family.</text>
</comment>
<dbReference type="Ensembl" id="ENSSPUT00000019976.1">
    <property type="protein sequence ID" value="ENSSPUP00000018751.1"/>
    <property type="gene ID" value="ENSSPUG00000014417.1"/>
</dbReference>
<reference evidence="20" key="1">
    <citation type="submission" date="2025-08" db="UniProtKB">
        <authorList>
            <consortium name="Ensembl"/>
        </authorList>
    </citation>
    <scope>IDENTIFICATION</scope>
</reference>
<dbReference type="GO" id="GO:0008270">
    <property type="term" value="F:zinc ion binding"/>
    <property type="evidence" value="ECO:0007669"/>
    <property type="project" value="UniProtKB-UniRule"/>
</dbReference>
<dbReference type="CDD" id="cd09601">
    <property type="entry name" value="M1_APN-Q_like"/>
    <property type="match status" value="1"/>
</dbReference>
<dbReference type="GO" id="GO:0006508">
    <property type="term" value="P:proteolysis"/>
    <property type="evidence" value="ECO:0007669"/>
    <property type="project" value="UniProtKB-KW"/>
</dbReference>
<evidence type="ECO:0000256" key="5">
    <source>
        <dbReference type="ARBA" id="ARBA00022723"/>
    </source>
</evidence>
<keyword evidence="11" id="KW-0472">Membrane</keyword>
<keyword evidence="4" id="KW-0812">Transmembrane</keyword>
<dbReference type="GO" id="GO:0016020">
    <property type="term" value="C:membrane"/>
    <property type="evidence" value="ECO:0007669"/>
    <property type="project" value="UniProtKB-SubCell"/>
</dbReference>
<dbReference type="Gene3D" id="2.60.40.1730">
    <property type="entry name" value="tricorn interacting facor f3 domain"/>
    <property type="match status" value="1"/>
</dbReference>
<proteinExistence type="inferred from homology"/>
<evidence type="ECO:0000256" key="3">
    <source>
        <dbReference type="ARBA" id="ARBA00022670"/>
    </source>
</evidence>
<dbReference type="InterPro" id="IPR042097">
    <property type="entry name" value="Aminopeptidase_N-like_N_sf"/>
</dbReference>
<keyword evidence="7 14" id="KW-0862">Zinc</keyword>
<evidence type="ECO:0000256" key="12">
    <source>
        <dbReference type="ARBA" id="ARBA00023180"/>
    </source>
</evidence>
<dbReference type="InterPro" id="IPR045357">
    <property type="entry name" value="Aminopeptidase_N-like_N"/>
</dbReference>
<feature type="binding site" evidence="14">
    <location>
        <position position="398"/>
    </location>
    <ligand>
        <name>Zn(2+)</name>
        <dbReference type="ChEBI" id="CHEBI:29105"/>
        <note>catalytic</note>
    </ligand>
</feature>
<evidence type="ECO:0000256" key="10">
    <source>
        <dbReference type="ARBA" id="ARBA00023049"/>
    </source>
</evidence>
<comment type="cofactor">
    <cofactor evidence="14 15">
        <name>Zn(2+)</name>
        <dbReference type="ChEBI" id="CHEBI:29105"/>
    </cofactor>
    <text evidence="14 15">Binds 1 zinc ion per subunit.</text>
</comment>
<dbReference type="EC" id="3.4.11.-" evidence="15"/>
<dbReference type="InterPro" id="IPR027268">
    <property type="entry name" value="Peptidase_M4/M1_CTD_sf"/>
</dbReference>
<keyword evidence="3 15" id="KW-0645">Protease</keyword>
<reference evidence="20" key="2">
    <citation type="submission" date="2025-09" db="UniProtKB">
        <authorList>
            <consortium name="Ensembl"/>
        </authorList>
    </citation>
    <scope>IDENTIFICATION</scope>
</reference>
<evidence type="ECO:0000259" key="18">
    <source>
        <dbReference type="Pfam" id="PF11838"/>
    </source>
</evidence>
<dbReference type="GO" id="GO:0005737">
    <property type="term" value="C:cytoplasm"/>
    <property type="evidence" value="ECO:0007669"/>
    <property type="project" value="TreeGrafter"/>
</dbReference>
<evidence type="ECO:0000259" key="19">
    <source>
        <dbReference type="Pfam" id="PF17900"/>
    </source>
</evidence>
<dbReference type="PRINTS" id="PR00756">
    <property type="entry name" value="ALADIPTASE"/>
</dbReference>
<evidence type="ECO:0000256" key="13">
    <source>
        <dbReference type="PIRSR" id="PIRSR634016-1"/>
    </source>
</evidence>
<dbReference type="PANTHER" id="PTHR11533">
    <property type="entry name" value="PROTEASE M1 ZINC METALLOPROTEASE"/>
    <property type="match status" value="1"/>
</dbReference>
<dbReference type="Pfam" id="PF11838">
    <property type="entry name" value="ERAP1_C"/>
    <property type="match status" value="1"/>
</dbReference>
<evidence type="ECO:0000256" key="2">
    <source>
        <dbReference type="ARBA" id="ARBA00010136"/>
    </source>
</evidence>
<dbReference type="PANTHER" id="PTHR11533:SF31">
    <property type="entry name" value="AMINOPEPTIDASE Q"/>
    <property type="match status" value="1"/>
</dbReference>
<dbReference type="Gene3D" id="1.10.390.10">
    <property type="entry name" value="Neutral Protease Domain 2"/>
    <property type="match status" value="2"/>
</dbReference>
<dbReference type="AlphaFoldDB" id="A0A8D0HAH0"/>
<dbReference type="Gene3D" id="2.60.40.1910">
    <property type="match status" value="1"/>
</dbReference>
<dbReference type="Pfam" id="PF17900">
    <property type="entry name" value="Peptidase_M1_N"/>
    <property type="match status" value="1"/>
</dbReference>
<protein>
    <recommendedName>
        <fullName evidence="15">Aminopeptidase</fullName>
        <ecNumber evidence="15">3.4.11.-</ecNumber>
    </recommendedName>
</protein>
<dbReference type="InterPro" id="IPR050344">
    <property type="entry name" value="Peptidase_M1_aminopeptidases"/>
</dbReference>
<keyword evidence="21" id="KW-1185">Reference proteome</keyword>
<dbReference type="GO" id="GO:0070006">
    <property type="term" value="F:metalloaminopeptidase activity"/>
    <property type="evidence" value="ECO:0007669"/>
    <property type="project" value="TreeGrafter"/>
</dbReference>
<gene>
    <name evidence="20" type="primary">LVRN</name>
</gene>
<dbReference type="Proteomes" id="UP000694392">
    <property type="component" value="Unplaced"/>
</dbReference>
<dbReference type="Gene3D" id="1.25.50.20">
    <property type="match status" value="1"/>
</dbReference>
<evidence type="ECO:0000256" key="15">
    <source>
        <dbReference type="RuleBase" id="RU364040"/>
    </source>
</evidence>
<keyword evidence="5 14" id="KW-0479">Metal-binding</keyword>
<evidence type="ECO:0000313" key="21">
    <source>
        <dbReference type="Proteomes" id="UP000694392"/>
    </source>
</evidence>
<evidence type="ECO:0000256" key="1">
    <source>
        <dbReference type="ARBA" id="ARBA00004606"/>
    </source>
</evidence>
<keyword evidence="15" id="KW-0031">Aminopeptidase</keyword>
<dbReference type="SUPFAM" id="SSF63737">
    <property type="entry name" value="Leukotriene A4 hydrolase N-terminal domain"/>
    <property type="match status" value="1"/>
</dbReference>
<sequence length="831" mass="95046">MGPQGTSGFYLGRKAAALLALLLAALLLVLAVLGALYGLCRLKEAGPVPPSATAPCPEEKAEPPSSSPTSARPPGLWDQFRLPRTLLPLDYQLQLWPQLWPGQPRGPSLFFGQVNLTVRCLQATATVLLHSAKLRYWRAAVWGPLPAGPGSAIPVAELWLAERTEYLVLELGQSLNPGSRYVLQLSYQGVVEEANFYGLFFVPYKDMGQSRLLVASQMEPTFARTVYPCFDEPAMKATFNVKIVHHPKYVALSNMPAIDVSEFKDANTSKLSNWSITTFNTTLKMSTYITAFVISEFDYITSSVRGNEIRIWARKEAIQNGFFDYALNITGQLFSFLEDLFNISYPLSKTDLVALPGFIGIGAMENWGLMIFQESTLMYSPSDKFSGKKAEICQIVSHELAHQWFGNLVTMNWWNDIWLNEGFASYFEYIGASYIEPTLTLVNLFFFLFQSYLKTFPFSNTNQDNLWTHIQMVIDEQNEVHLPVSVKTIMDSWTCQTNFPLLTVNPSTGNISQKQFYAKDRENDSTVYNNTWIITVSWLRNGSAQPLVWLDKSSKIFPEMQVSDSGHDWIILNVNTTGYYRVNYEQSYWKRLAQLLESNPKAIPVVNKLQLIDDAFALEQAGYIEIDIALDLTKYLEKEDEILIWFTVLSYILPEGLESTLKVYELYPVLKKYLLKRILPVYNYYSRFLRQNFDALAADFFVQTCLEKILMTTCWLGHRDCIDLSYELFAKWMDNPKNEIPSSIKGFICCHGIAMGSDKEWDVIWKILKANDTTKEEKYLVDSLQIFYNNTLEENQRIIVTEALHIAKFENEERRKSLNKIIEWLQKNIDD</sequence>
<evidence type="ECO:0000256" key="9">
    <source>
        <dbReference type="ARBA" id="ARBA00022989"/>
    </source>
</evidence>
<organism evidence="20 21">
    <name type="scientific">Sphenodon punctatus</name>
    <name type="common">Tuatara</name>
    <name type="synonym">Hatteria punctata</name>
    <dbReference type="NCBI Taxonomy" id="8508"/>
    <lineage>
        <taxon>Eukaryota</taxon>
        <taxon>Metazoa</taxon>
        <taxon>Chordata</taxon>
        <taxon>Craniata</taxon>
        <taxon>Vertebrata</taxon>
        <taxon>Euteleostomi</taxon>
        <taxon>Lepidosauria</taxon>
        <taxon>Sphenodontia</taxon>
        <taxon>Sphenodontidae</taxon>
        <taxon>Sphenodon</taxon>
    </lineage>
</organism>
<evidence type="ECO:0000256" key="7">
    <source>
        <dbReference type="ARBA" id="ARBA00022833"/>
    </source>
</evidence>
<feature type="domain" description="Peptidase M1 membrane alanine aminopeptidase" evidence="17">
    <location>
        <begin position="325"/>
        <end position="441"/>
    </location>
</feature>
<dbReference type="InterPro" id="IPR024571">
    <property type="entry name" value="ERAP1-like_C_dom"/>
</dbReference>
<keyword evidence="12" id="KW-0325">Glycoprotein</keyword>
<comment type="subcellular location">
    <subcellularLocation>
        <location evidence="1">Membrane</location>
        <topology evidence="1">Single-pass type II membrane protein</topology>
    </subcellularLocation>
</comment>
<keyword evidence="6 15" id="KW-0378">Hydrolase</keyword>
<evidence type="ECO:0000259" key="17">
    <source>
        <dbReference type="Pfam" id="PF01433"/>
    </source>
</evidence>
<feature type="binding site" evidence="14">
    <location>
        <position position="421"/>
    </location>
    <ligand>
        <name>Zn(2+)</name>
        <dbReference type="ChEBI" id="CHEBI:29105"/>
        <note>catalytic</note>
    </ligand>
</feature>
<dbReference type="InterPro" id="IPR014782">
    <property type="entry name" value="Peptidase_M1_dom"/>
</dbReference>
<dbReference type="SUPFAM" id="SSF55486">
    <property type="entry name" value="Metalloproteases ('zincins'), catalytic domain"/>
    <property type="match status" value="1"/>
</dbReference>
<accession>A0A8D0HAH0</accession>
<feature type="compositionally biased region" description="Low complexity" evidence="16">
    <location>
        <begin position="63"/>
        <end position="74"/>
    </location>
</feature>
<dbReference type="FunFam" id="2.60.40.1730:FF:000012">
    <property type="entry name" value="Aminopeptidase N"/>
    <property type="match status" value="1"/>
</dbReference>
<keyword evidence="9" id="KW-1133">Transmembrane helix</keyword>
<dbReference type="InterPro" id="IPR034016">
    <property type="entry name" value="M1_APN-typ"/>
</dbReference>
<dbReference type="GO" id="GO:0005615">
    <property type="term" value="C:extracellular space"/>
    <property type="evidence" value="ECO:0007669"/>
    <property type="project" value="TreeGrafter"/>
</dbReference>
<keyword evidence="10 15" id="KW-0482">Metalloprotease</keyword>
<dbReference type="OMA" id="RHFQMAV"/>
<evidence type="ECO:0000256" key="11">
    <source>
        <dbReference type="ARBA" id="ARBA00023136"/>
    </source>
</evidence>
<feature type="region of interest" description="Disordered" evidence="16">
    <location>
        <begin position="50"/>
        <end position="76"/>
    </location>
</feature>
<dbReference type="Pfam" id="PF01433">
    <property type="entry name" value="Peptidase_M1"/>
    <property type="match status" value="1"/>
</dbReference>
<evidence type="ECO:0000256" key="8">
    <source>
        <dbReference type="ARBA" id="ARBA00022968"/>
    </source>
</evidence>
<evidence type="ECO:0000256" key="14">
    <source>
        <dbReference type="PIRSR" id="PIRSR634016-3"/>
    </source>
</evidence>
<feature type="domain" description="Aminopeptidase N-like N-terminal" evidence="19">
    <location>
        <begin position="88"/>
        <end position="289"/>
    </location>
</feature>
<dbReference type="GO" id="GO:0042277">
    <property type="term" value="F:peptide binding"/>
    <property type="evidence" value="ECO:0007669"/>
    <property type="project" value="TreeGrafter"/>
</dbReference>
<keyword evidence="8" id="KW-0735">Signal-anchor</keyword>
<name>A0A8D0HAH0_SPHPU</name>
<evidence type="ECO:0000256" key="16">
    <source>
        <dbReference type="SAM" id="MobiDB-lite"/>
    </source>
</evidence>
<evidence type="ECO:0000256" key="6">
    <source>
        <dbReference type="ARBA" id="ARBA00022801"/>
    </source>
</evidence>
<evidence type="ECO:0000256" key="4">
    <source>
        <dbReference type="ARBA" id="ARBA00022692"/>
    </source>
</evidence>
<dbReference type="GeneTree" id="ENSGT00940000160535"/>
<evidence type="ECO:0000313" key="20">
    <source>
        <dbReference type="Ensembl" id="ENSSPUP00000018751.1"/>
    </source>
</evidence>
<feature type="domain" description="ERAP1-like C-terminal" evidence="18">
    <location>
        <begin position="569"/>
        <end position="780"/>
    </location>
</feature>
<dbReference type="GO" id="GO:0043171">
    <property type="term" value="P:peptide catabolic process"/>
    <property type="evidence" value="ECO:0007669"/>
    <property type="project" value="TreeGrafter"/>
</dbReference>
<dbReference type="InterPro" id="IPR001930">
    <property type="entry name" value="Peptidase_M1"/>
</dbReference>
<feature type="binding site" evidence="14">
    <location>
        <position position="402"/>
    </location>
    <ligand>
        <name>Zn(2+)</name>
        <dbReference type="ChEBI" id="CHEBI:29105"/>
        <note>catalytic</note>
    </ligand>
</feature>
<feature type="active site" description="Proton acceptor" evidence="13">
    <location>
        <position position="399"/>
    </location>
</feature>